<proteinExistence type="predicted"/>
<dbReference type="EMBL" id="ML143408">
    <property type="protein sequence ID" value="TBU30153.1"/>
    <property type="molecule type" value="Genomic_DNA"/>
</dbReference>
<name>A0A4V2K0U6_9APHY</name>
<dbReference type="Proteomes" id="UP000292957">
    <property type="component" value="Unassembled WGS sequence"/>
</dbReference>
<organism evidence="1">
    <name type="scientific">Dichomitus squalens</name>
    <dbReference type="NCBI Taxonomy" id="114155"/>
    <lineage>
        <taxon>Eukaryota</taxon>
        <taxon>Fungi</taxon>
        <taxon>Dikarya</taxon>
        <taxon>Basidiomycota</taxon>
        <taxon>Agaricomycotina</taxon>
        <taxon>Agaricomycetes</taxon>
        <taxon>Polyporales</taxon>
        <taxon>Polyporaceae</taxon>
        <taxon>Dichomitus</taxon>
    </lineage>
</organism>
<evidence type="ECO:0000313" key="1">
    <source>
        <dbReference type="EMBL" id="TBU30153.1"/>
    </source>
</evidence>
<dbReference type="AlphaFoldDB" id="A0A4V2K0U6"/>
<protein>
    <submittedName>
        <fullName evidence="1">Uncharacterized protein</fullName>
    </submittedName>
</protein>
<reference evidence="1" key="1">
    <citation type="submission" date="2019-01" db="EMBL/GenBank/DDBJ databases">
        <title>Draft genome sequences of three monokaryotic isolates of the white-rot basidiomycete fungus Dichomitus squalens.</title>
        <authorList>
            <consortium name="DOE Joint Genome Institute"/>
            <person name="Lopez S.C."/>
            <person name="Andreopoulos B."/>
            <person name="Pangilinan J."/>
            <person name="Lipzen A."/>
            <person name="Riley R."/>
            <person name="Ahrendt S."/>
            <person name="Ng V."/>
            <person name="Barry K."/>
            <person name="Daum C."/>
            <person name="Grigoriev I.V."/>
            <person name="Hilden K.S."/>
            <person name="Makela M.R."/>
            <person name="de Vries R.P."/>
        </authorList>
    </citation>
    <scope>NUCLEOTIDE SEQUENCE [LARGE SCALE GENOMIC DNA]</scope>
    <source>
        <strain evidence="1">OM18370.1</strain>
    </source>
</reference>
<accession>A0A4V2K0U6</accession>
<sequence length="95" mass="10394">MCSLATNYDFFLPIACIIALLPLRLLHGVTKVPRSYIPCMKPQKPLRKIWQVAVALEGGSTGELIMEACIDADNAAKLEVTMLGQPVVLSRSHES</sequence>
<gene>
    <name evidence="1" type="ORF">BD311DRAFT_242104</name>
</gene>